<dbReference type="EMBL" id="MU002552">
    <property type="protein sequence ID" value="KAF2786090.1"/>
    <property type="molecule type" value="Genomic_DNA"/>
</dbReference>
<feature type="region of interest" description="Disordered" evidence="1">
    <location>
        <begin position="1"/>
        <end position="22"/>
    </location>
</feature>
<organism evidence="2 3">
    <name type="scientific">Melanomma pulvis-pyrius CBS 109.77</name>
    <dbReference type="NCBI Taxonomy" id="1314802"/>
    <lineage>
        <taxon>Eukaryota</taxon>
        <taxon>Fungi</taxon>
        <taxon>Dikarya</taxon>
        <taxon>Ascomycota</taxon>
        <taxon>Pezizomycotina</taxon>
        <taxon>Dothideomycetes</taxon>
        <taxon>Pleosporomycetidae</taxon>
        <taxon>Pleosporales</taxon>
        <taxon>Melanommataceae</taxon>
        <taxon>Melanomma</taxon>
    </lineage>
</organism>
<evidence type="ECO:0000256" key="1">
    <source>
        <dbReference type="SAM" id="MobiDB-lite"/>
    </source>
</evidence>
<accession>A0A6A6WPR4</accession>
<keyword evidence="3" id="KW-1185">Reference proteome</keyword>
<dbReference type="OrthoDB" id="420564at2759"/>
<evidence type="ECO:0000313" key="3">
    <source>
        <dbReference type="Proteomes" id="UP000799757"/>
    </source>
</evidence>
<name>A0A6A6WPR4_9PLEO</name>
<evidence type="ECO:0000313" key="2">
    <source>
        <dbReference type="EMBL" id="KAF2786090.1"/>
    </source>
</evidence>
<protein>
    <recommendedName>
        <fullName evidence="4">Geranylgeranyl pyrophosphate synthetase</fullName>
    </recommendedName>
</protein>
<evidence type="ECO:0008006" key="4">
    <source>
        <dbReference type="Google" id="ProtNLM"/>
    </source>
</evidence>
<dbReference type="Proteomes" id="UP000799757">
    <property type="component" value="Unassembled WGS sequence"/>
</dbReference>
<dbReference type="PANTHER" id="PTHR35179">
    <property type="entry name" value="PROTEIN CBG02620"/>
    <property type="match status" value="1"/>
</dbReference>
<sequence>MYSGTVYGGPGPVPSTTPHEAPQVPEVVMDSRMIAKKKRRAKEVAVTMRRNAGQVIHTISFDSILPVTADIMWDCDPELLCSYNWQSSVNGTNVIFVPGAPPKWTPPTLPYTLALDSGIMYTDHNYARQPRFPYTPMFEALSVMNPDAQLLDIDVIADRNNLRTLLEFAQGKAGTFRLNLQQIGNTLILVRSEDRYWKRSNGQGYGHNFENHFTQAEEGMQNATSQYRVIRYPMGPLNVVVRFEADAYYEGPEAEVEAFFAAEATPAAPISPVTGGAAAKPNFNYSAPIQVIRRGLPVPCAQIAELKTSPMGESVICMDQLWFGRTPHLLLGNYKKGTGIFQRVRYTSTRDKVAEWERRQQESLRRLVALLIELRRVLRAEQGPIRAAVLVREEKGGPIHIRAMEVKAPIVALHFIQRHWQPQPPVFRHVRPT</sequence>
<proteinExistence type="predicted"/>
<gene>
    <name evidence="2" type="ORF">K505DRAFT_344104</name>
</gene>
<feature type="compositionally biased region" description="Gly residues" evidence="1">
    <location>
        <begin position="1"/>
        <end position="10"/>
    </location>
</feature>
<dbReference type="PANTHER" id="PTHR35179:SF1">
    <property type="entry name" value="INTEGRAL MEMBRANE PROTEIN"/>
    <property type="match status" value="1"/>
</dbReference>
<dbReference type="AlphaFoldDB" id="A0A6A6WPR4"/>
<reference evidence="2" key="1">
    <citation type="journal article" date="2020" name="Stud. Mycol.">
        <title>101 Dothideomycetes genomes: a test case for predicting lifestyles and emergence of pathogens.</title>
        <authorList>
            <person name="Haridas S."/>
            <person name="Albert R."/>
            <person name="Binder M."/>
            <person name="Bloem J."/>
            <person name="Labutti K."/>
            <person name="Salamov A."/>
            <person name="Andreopoulos B."/>
            <person name="Baker S."/>
            <person name="Barry K."/>
            <person name="Bills G."/>
            <person name="Bluhm B."/>
            <person name="Cannon C."/>
            <person name="Castanera R."/>
            <person name="Culley D."/>
            <person name="Daum C."/>
            <person name="Ezra D."/>
            <person name="Gonzalez J."/>
            <person name="Henrissat B."/>
            <person name="Kuo A."/>
            <person name="Liang C."/>
            <person name="Lipzen A."/>
            <person name="Lutzoni F."/>
            <person name="Magnuson J."/>
            <person name="Mondo S."/>
            <person name="Nolan M."/>
            <person name="Ohm R."/>
            <person name="Pangilinan J."/>
            <person name="Park H.-J."/>
            <person name="Ramirez L."/>
            <person name="Alfaro M."/>
            <person name="Sun H."/>
            <person name="Tritt A."/>
            <person name="Yoshinaga Y."/>
            <person name="Zwiers L.-H."/>
            <person name="Turgeon B."/>
            <person name="Goodwin S."/>
            <person name="Spatafora J."/>
            <person name="Crous P."/>
            <person name="Grigoriev I."/>
        </authorList>
    </citation>
    <scope>NUCLEOTIDE SEQUENCE</scope>
    <source>
        <strain evidence="2">CBS 109.77</strain>
    </source>
</reference>